<evidence type="ECO:0008006" key="4">
    <source>
        <dbReference type="Google" id="ProtNLM"/>
    </source>
</evidence>
<dbReference type="OrthoDB" id="7275517at2"/>
<evidence type="ECO:0000313" key="2">
    <source>
        <dbReference type="EMBL" id="MXP62530.1"/>
    </source>
</evidence>
<reference evidence="2 3" key="1">
    <citation type="submission" date="2019-03" db="EMBL/GenBank/DDBJ databases">
        <title>Roseomonas sp. a novel Roseomonas species isolated from Sea whip Gorgonian.</title>
        <authorList>
            <person name="Li F."/>
            <person name="Pan X."/>
            <person name="Huang S."/>
            <person name="Li Z."/>
            <person name="Meng B."/>
        </authorList>
    </citation>
    <scope>NUCLEOTIDE SEQUENCE [LARGE SCALE GENOMIC DNA]</scope>
    <source>
        <strain evidence="2 3">M0104</strain>
    </source>
</reference>
<dbReference type="RefSeq" id="WP_160935663.1">
    <property type="nucleotide sequence ID" value="NZ_SNVJ01000003.1"/>
</dbReference>
<evidence type="ECO:0000256" key="1">
    <source>
        <dbReference type="SAM" id="SignalP"/>
    </source>
</evidence>
<feature type="chain" id="PRO_5033012085" description="Tetratricopeptide repeat protein" evidence="1">
    <location>
        <begin position="37"/>
        <end position="107"/>
    </location>
</feature>
<sequence length="107" mass="11263">MPSPSPGRGAAARLGAMPLCHLCLLVAFLAAAPAGAAELRVLSPGPEDCEDLAQRLALLPRGRQEPARSLGEEGVQLCQEGQVRQGVSKLRRALRTAQHNPRPVPAD</sequence>
<gene>
    <name evidence="2" type="ORF">E0493_04075</name>
</gene>
<comment type="caution">
    <text evidence="2">The sequence shown here is derived from an EMBL/GenBank/DDBJ whole genome shotgun (WGS) entry which is preliminary data.</text>
</comment>
<protein>
    <recommendedName>
        <fullName evidence="4">Tetratricopeptide repeat protein</fullName>
    </recommendedName>
</protein>
<feature type="signal peptide" evidence="1">
    <location>
        <begin position="1"/>
        <end position="36"/>
    </location>
</feature>
<dbReference type="EMBL" id="SNVJ01000003">
    <property type="protein sequence ID" value="MXP62530.1"/>
    <property type="molecule type" value="Genomic_DNA"/>
</dbReference>
<proteinExistence type="predicted"/>
<dbReference type="Proteomes" id="UP000460715">
    <property type="component" value="Unassembled WGS sequence"/>
</dbReference>
<name>A0A845B8F8_9PROT</name>
<dbReference type="AlphaFoldDB" id="A0A845B8F8"/>
<evidence type="ECO:0000313" key="3">
    <source>
        <dbReference type="Proteomes" id="UP000460715"/>
    </source>
</evidence>
<keyword evidence="1" id="KW-0732">Signal</keyword>
<organism evidence="2 3">
    <name type="scientific">Teichococcus coralli</name>
    <dbReference type="NCBI Taxonomy" id="2545983"/>
    <lineage>
        <taxon>Bacteria</taxon>
        <taxon>Pseudomonadati</taxon>
        <taxon>Pseudomonadota</taxon>
        <taxon>Alphaproteobacteria</taxon>
        <taxon>Acetobacterales</taxon>
        <taxon>Roseomonadaceae</taxon>
        <taxon>Roseomonas</taxon>
    </lineage>
</organism>
<keyword evidence="3" id="KW-1185">Reference proteome</keyword>
<accession>A0A845B8F8</accession>